<dbReference type="CDD" id="cd12935">
    <property type="entry name" value="LEM_like"/>
    <property type="match status" value="1"/>
</dbReference>
<dbReference type="InterPro" id="IPR003887">
    <property type="entry name" value="LEM_dom"/>
</dbReference>
<dbReference type="SUPFAM" id="SSF63451">
    <property type="entry name" value="LEM domain"/>
    <property type="match status" value="2"/>
</dbReference>
<evidence type="ECO:0000256" key="4">
    <source>
        <dbReference type="ARBA" id="ARBA00022990"/>
    </source>
</evidence>
<keyword evidence="7" id="KW-0812">Transmembrane</keyword>
<dbReference type="Pfam" id="PF03020">
    <property type="entry name" value="LEM"/>
    <property type="match status" value="1"/>
</dbReference>
<keyword evidence="11" id="KW-1185">Reference proteome</keyword>
<evidence type="ECO:0000259" key="9">
    <source>
        <dbReference type="PROSITE" id="PS50955"/>
    </source>
</evidence>
<keyword evidence="2" id="KW-0488">Methylation</keyword>
<dbReference type="PANTHER" id="PTHR12019:SF9">
    <property type="entry name" value="THYMOPOIETIN"/>
    <property type="match status" value="1"/>
</dbReference>
<dbReference type="AlphaFoldDB" id="A0A8S4NQX5"/>
<dbReference type="SMART" id="SM01261">
    <property type="entry name" value="Thymopoietin"/>
    <property type="match status" value="1"/>
</dbReference>
<dbReference type="Pfam" id="PF08198">
    <property type="entry name" value="Thymopoietin"/>
    <property type="match status" value="1"/>
</dbReference>
<evidence type="ECO:0000313" key="11">
    <source>
        <dbReference type="Proteomes" id="UP000749559"/>
    </source>
</evidence>
<protein>
    <recommendedName>
        <fullName evidence="12">Lamina-associated polypeptide 2</fullName>
    </recommendedName>
</protein>
<keyword evidence="3" id="KW-0597">Phosphoprotein</keyword>
<dbReference type="OrthoDB" id="6363067at2759"/>
<feature type="region of interest" description="Disordered" evidence="6">
    <location>
        <begin position="48"/>
        <end position="80"/>
    </location>
</feature>
<dbReference type="PROSITE" id="PS50955">
    <property type="entry name" value="LEM_LIKE"/>
    <property type="match status" value="1"/>
</dbReference>
<feature type="transmembrane region" description="Helical" evidence="7">
    <location>
        <begin position="247"/>
        <end position="268"/>
    </location>
</feature>
<dbReference type="InterPro" id="IPR011015">
    <property type="entry name" value="LEM/LEM-like_dom_sf"/>
</dbReference>
<dbReference type="InterPro" id="IPR013146">
    <property type="entry name" value="LEM-like_dom"/>
</dbReference>
<proteinExistence type="inferred from homology"/>
<dbReference type="Gene3D" id="1.10.720.40">
    <property type="match status" value="2"/>
</dbReference>
<dbReference type="SMART" id="SM00540">
    <property type="entry name" value="LEM"/>
    <property type="match status" value="1"/>
</dbReference>
<evidence type="ECO:0000313" key="10">
    <source>
        <dbReference type="EMBL" id="CAH1782527.1"/>
    </source>
</evidence>
<keyword evidence="7" id="KW-1133">Transmembrane helix</keyword>
<keyword evidence="5" id="KW-0238">DNA-binding</keyword>
<feature type="compositionally biased region" description="Basic and acidic residues" evidence="6">
    <location>
        <begin position="193"/>
        <end position="205"/>
    </location>
</feature>
<comment type="similarity">
    <text evidence="1">Belongs to the LEM family.</text>
</comment>
<feature type="domain" description="LEM" evidence="8">
    <location>
        <begin position="84"/>
        <end position="128"/>
    </location>
</feature>
<feature type="region of interest" description="Disordered" evidence="6">
    <location>
        <begin position="132"/>
        <end position="205"/>
    </location>
</feature>
<evidence type="ECO:0000256" key="6">
    <source>
        <dbReference type="SAM" id="MobiDB-lite"/>
    </source>
</evidence>
<dbReference type="GO" id="GO:0003677">
    <property type="term" value="F:DNA binding"/>
    <property type="evidence" value="ECO:0007669"/>
    <property type="project" value="UniProtKB-KW"/>
</dbReference>
<dbReference type="CDD" id="cd12934">
    <property type="entry name" value="LEM"/>
    <property type="match status" value="1"/>
</dbReference>
<comment type="caution">
    <text evidence="10">The sequence shown here is derived from an EMBL/GenBank/DDBJ whole genome shotgun (WGS) entry which is preliminary data.</text>
</comment>
<dbReference type="EMBL" id="CAIIXF020000005">
    <property type="protein sequence ID" value="CAH1782527.1"/>
    <property type="molecule type" value="Genomic_DNA"/>
</dbReference>
<evidence type="ECO:0000259" key="8">
    <source>
        <dbReference type="PROSITE" id="PS50954"/>
    </source>
</evidence>
<feature type="domain" description="LEM-like" evidence="9">
    <location>
        <begin position="5"/>
        <end position="48"/>
    </location>
</feature>
<gene>
    <name evidence="10" type="ORF">OFUS_LOCUS8966</name>
</gene>
<organism evidence="10 11">
    <name type="scientific">Owenia fusiformis</name>
    <name type="common">Polychaete worm</name>
    <dbReference type="NCBI Taxonomy" id="6347"/>
    <lineage>
        <taxon>Eukaryota</taxon>
        <taxon>Metazoa</taxon>
        <taxon>Spiralia</taxon>
        <taxon>Lophotrochozoa</taxon>
        <taxon>Annelida</taxon>
        <taxon>Polychaeta</taxon>
        <taxon>Sedentaria</taxon>
        <taxon>Canalipalpata</taxon>
        <taxon>Sabellida</taxon>
        <taxon>Oweniida</taxon>
        <taxon>Oweniidae</taxon>
        <taxon>Owenia</taxon>
    </lineage>
</organism>
<evidence type="ECO:0008006" key="12">
    <source>
        <dbReference type="Google" id="ProtNLM"/>
    </source>
</evidence>
<dbReference type="Proteomes" id="UP000749559">
    <property type="component" value="Unassembled WGS sequence"/>
</dbReference>
<feature type="compositionally biased region" description="Acidic residues" evidence="6">
    <location>
        <begin position="140"/>
        <end position="153"/>
    </location>
</feature>
<dbReference type="FunFam" id="1.10.720.40:FF:000001">
    <property type="entry name" value="LEM domain containing 2, isoform CRA_a"/>
    <property type="match status" value="2"/>
</dbReference>
<keyword evidence="4" id="KW-0007">Acetylation</keyword>
<dbReference type="InterPro" id="IPR051656">
    <property type="entry name" value="LEM_domain"/>
</dbReference>
<evidence type="ECO:0000256" key="3">
    <source>
        <dbReference type="ARBA" id="ARBA00022553"/>
    </source>
</evidence>
<dbReference type="PROSITE" id="PS50954">
    <property type="entry name" value="LEM"/>
    <property type="match status" value="1"/>
</dbReference>
<evidence type="ECO:0000256" key="2">
    <source>
        <dbReference type="ARBA" id="ARBA00022481"/>
    </source>
</evidence>
<evidence type="ECO:0000256" key="1">
    <source>
        <dbReference type="ARBA" id="ARBA00007744"/>
    </source>
</evidence>
<keyword evidence="7" id="KW-0472">Membrane</keyword>
<evidence type="ECO:0000256" key="7">
    <source>
        <dbReference type="SAM" id="Phobius"/>
    </source>
</evidence>
<sequence length="291" mass="33043">MTSFVSDPSSLTKDKLRKELIKSNIDLPPSDAKKDVYVELYRQHMISNPKRTDLGFSSDEEDDSPVKSQRKAKSTTMNTTERITQEVENLTDSELAAQLRELGADVGPIVETTRRLYQKKLSNLLLRGAGEAVTNGHTQEEEEEEYSDSDTDDVVPIPVVEEKQEVRKRPVAPVQQATRESPRRPRPPVSYRESPRKLRSEFKTESVEMKQTTVTSNNVTRTNNTTVGADTITTQVKEQAPKEQKRILPIWVQIMIFLGLAFLVFLVFQNMESAWTSNIPKTLSHNPKENV</sequence>
<reference evidence="10" key="1">
    <citation type="submission" date="2022-03" db="EMBL/GenBank/DDBJ databases">
        <authorList>
            <person name="Martin C."/>
        </authorList>
    </citation>
    <scope>NUCLEOTIDE SEQUENCE</scope>
</reference>
<dbReference type="GO" id="GO:0005635">
    <property type="term" value="C:nuclear envelope"/>
    <property type="evidence" value="ECO:0007669"/>
    <property type="project" value="UniProtKB-ARBA"/>
</dbReference>
<evidence type="ECO:0000256" key="5">
    <source>
        <dbReference type="ARBA" id="ARBA00023125"/>
    </source>
</evidence>
<name>A0A8S4NQX5_OWEFU</name>
<accession>A0A8S4NQX5</accession>
<dbReference type="PANTHER" id="PTHR12019">
    <property type="entry name" value="LAMINA-ASSOCIATED POLYPEPTIDE THYMOPOIETIN"/>
    <property type="match status" value="1"/>
</dbReference>